<protein>
    <submittedName>
        <fullName evidence="1">Uncharacterized protein</fullName>
    </submittedName>
</protein>
<name>A0ACC6V2J7_9CREN</name>
<proteinExistence type="predicted"/>
<sequence>MIAEKKFMDINEIKSKTALRKLLERGAVVALRDEGANREVVTTKEVILELLNKLPLPVDEVEKLDEREYELLEILNRLGYVIKKDNKYMATDLAQEFKL</sequence>
<dbReference type="Proteomes" id="UP000033636">
    <property type="component" value="Unassembled WGS sequence"/>
</dbReference>
<evidence type="ECO:0000313" key="2">
    <source>
        <dbReference type="Proteomes" id="UP000033636"/>
    </source>
</evidence>
<accession>A0ACC6V2J7</accession>
<gene>
    <name evidence="1" type="ORF">TU35_006380</name>
</gene>
<dbReference type="EMBL" id="JZWT02000015">
    <property type="protein sequence ID" value="MFB6490855.1"/>
    <property type="molecule type" value="Genomic_DNA"/>
</dbReference>
<reference evidence="1" key="1">
    <citation type="submission" date="2024-07" db="EMBL/GenBank/DDBJ databases">
        <title>Metagenome and Metagenome-Assembled Genomes of Archaea from a hot spring from the geothermal field of Los Azufres, Mexico.</title>
        <authorList>
            <person name="Marin-Paredes R."/>
            <person name="Martinez-Romero E."/>
            <person name="Servin-Garciduenas L.E."/>
        </authorList>
    </citation>
    <scope>NUCLEOTIDE SEQUENCE</scope>
</reference>
<organism evidence="1 2">
    <name type="scientific">Thermoproteus sp. AZ2</name>
    <dbReference type="NCBI Taxonomy" id="1609232"/>
    <lineage>
        <taxon>Archaea</taxon>
        <taxon>Thermoproteota</taxon>
        <taxon>Thermoprotei</taxon>
        <taxon>Thermoproteales</taxon>
        <taxon>Thermoproteaceae</taxon>
        <taxon>Thermoproteus</taxon>
    </lineage>
</organism>
<evidence type="ECO:0000313" key="1">
    <source>
        <dbReference type="EMBL" id="MFB6490855.1"/>
    </source>
</evidence>
<comment type="caution">
    <text evidence="1">The sequence shown here is derived from an EMBL/GenBank/DDBJ whole genome shotgun (WGS) entry which is preliminary data.</text>
</comment>